<dbReference type="SUPFAM" id="SSF56219">
    <property type="entry name" value="DNase I-like"/>
    <property type="match status" value="1"/>
</dbReference>
<dbReference type="SUPFAM" id="SSF56672">
    <property type="entry name" value="DNA/RNA polymerases"/>
    <property type="match status" value="1"/>
</dbReference>
<dbReference type="InterPro" id="IPR000477">
    <property type="entry name" value="RT_dom"/>
</dbReference>
<dbReference type="Pfam" id="PF00078">
    <property type="entry name" value="RVT_1"/>
    <property type="match status" value="1"/>
</dbReference>
<reference evidence="2" key="2">
    <citation type="submission" date="2025-09" db="UniProtKB">
        <authorList>
            <consortium name="Ensembl"/>
        </authorList>
    </citation>
    <scope>IDENTIFICATION</scope>
</reference>
<accession>A0A8C5ATN5</accession>
<feature type="domain" description="Reverse transcriptase" evidence="1">
    <location>
        <begin position="459"/>
        <end position="736"/>
    </location>
</feature>
<dbReference type="Gene3D" id="3.60.10.10">
    <property type="entry name" value="Endonuclease/exonuclease/phosphatase"/>
    <property type="match status" value="1"/>
</dbReference>
<dbReference type="InterPro" id="IPR005135">
    <property type="entry name" value="Endo/exonuclease/phosphatase"/>
</dbReference>
<organism evidence="2 3">
    <name type="scientific">Gadus morhua</name>
    <name type="common">Atlantic cod</name>
    <dbReference type="NCBI Taxonomy" id="8049"/>
    <lineage>
        <taxon>Eukaryota</taxon>
        <taxon>Metazoa</taxon>
        <taxon>Chordata</taxon>
        <taxon>Craniata</taxon>
        <taxon>Vertebrata</taxon>
        <taxon>Euteleostomi</taxon>
        <taxon>Actinopterygii</taxon>
        <taxon>Neopterygii</taxon>
        <taxon>Teleostei</taxon>
        <taxon>Neoteleostei</taxon>
        <taxon>Acanthomorphata</taxon>
        <taxon>Zeiogadaria</taxon>
        <taxon>Gadariae</taxon>
        <taxon>Gadiformes</taxon>
        <taxon>Gadoidei</taxon>
        <taxon>Gadidae</taxon>
        <taxon>Gadus</taxon>
    </lineage>
</organism>
<dbReference type="AlphaFoldDB" id="A0A8C5ATN5"/>
<evidence type="ECO:0000313" key="2">
    <source>
        <dbReference type="Ensembl" id="ENSGMOP00000037174.1"/>
    </source>
</evidence>
<evidence type="ECO:0000259" key="1">
    <source>
        <dbReference type="PROSITE" id="PS50878"/>
    </source>
</evidence>
<sequence length="934" mass="104439">MELFNAQSLTNKSLLINDHIIEKRLDFMCLTETWHKPADYYVLNEACPPGYNYMEKARSSGRGGGLAIIHRAELKLSPLQMPDLSSMECLAFKCKHPYPMTVLLIYRPPKPNSSFIPEISDLLTSLCSISTNIVIVGDLNIHVDNPSCLFAADFLNVLECLGLQQHVEVPTHTKGHTLDLVITDTALINNIQVYDLGVSDHKVVSMAFTFMLPTTTLRRQMSFRNWKKIDAATMSMDLQLITCPASASADELVEIYNTSLSSVFDLHAPVKSRIVNFSRSAPWFTHELRKMKTTGRVLERRCRHSGLTVHKLAFREHQKAYSNSLKDARSQFYSSLINENPGNSKQLFSTIKHLLKPQPSSSTEATEEQCNSFIDFFRSKVDSIRSEMSSSPSLLPSDANTLSASVLSPLHLAEVQESHVEEIIRKMKPCTCTLDPIPTALLKSHIPTLSPLITKIVNLSLQSGCVSPALKVAVIRPLLKKPTLDPEVLANYRPISNLAFLSKVLEKVVASQLQDHLKHNNLFEKFQSGFRLAHSTETALLRVTNDLLMTADAGSPSLLILLDLTAAFDTVDHTILLERLHTTIGLSGSALKWFQSYLSGRTEYVSLGRCNSRQLPVSCGVPQGSVLGPILFIIYMLPLGCVVSRHGMSFNCYADDTQLYIKTAPNPSAAMSCLTACLGEIKAWMRNNFLQLNSSKTEALLVGTPHQVQSSSITHLTFDSQVIPLSTTVTNLGVRFDPHLTFNDHIKHLCKISFYHLKNIAKLRPTLTLPDAEKLVHAFISSRLDYCNSLFTGITGRNIQKLQYIQNSAARILMRVRKYNHITPILHSLHWLPVSSRVNYKVLLLTYQCINGHAPPYLQELITPQKSTRPLRSNNILSLQIPNTRLRTMGDRAFAAAAPRLWNSLPDHLRATQTLACFKTGLKTFLFIKAFPTF</sequence>
<dbReference type="Pfam" id="PF03372">
    <property type="entry name" value="Exo_endo_phos"/>
    <property type="match status" value="1"/>
</dbReference>
<dbReference type="Ensembl" id="ENSGMOT00000027944.1">
    <property type="protein sequence ID" value="ENSGMOP00000037174.1"/>
    <property type="gene ID" value="ENSGMOG00000032357.1"/>
</dbReference>
<dbReference type="InterPro" id="IPR043502">
    <property type="entry name" value="DNA/RNA_pol_sf"/>
</dbReference>
<protein>
    <recommendedName>
        <fullName evidence="1">Reverse transcriptase domain-containing protein</fullName>
    </recommendedName>
</protein>
<dbReference type="CDD" id="cd01650">
    <property type="entry name" value="RT_nLTR_like"/>
    <property type="match status" value="1"/>
</dbReference>
<dbReference type="GO" id="GO:0003824">
    <property type="term" value="F:catalytic activity"/>
    <property type="evidence" value="ECO:0007669"/>
    <property type="project" value="InterPro"/>
</dbReference>
<evidence type="ECO:0000313" key="3">
    <source>
        <dbReference type="Proteomes" id="UP000694546"/>
    </source>
</evidence>
<dbReference type="InterPro" id="IPR036691">
    <property type="entry name" value="Endo/exonu/phosph_ase_sf"/>
</dbReference>
<name>A0A8C5ATN5_GADMO</name>
<reference evidence="2" key="1">
    <citation type="submission" date="2025-08" db="UniProtKB">
        <authorList>
            <consortium name="Ensembl"/>
        </authorList>
    </citation>
    <scope>IDENTIFICATION</scope>
</reference>
<dbReference type="Proteomes" id="UP000694546">
    <property type="component" value="Chromosome 15"/>
</dbReference>
<dbReference type="GeneTree" id="ENSGT01150000286909"/>
<dbReference type="PROSITE" id="PS50878">
    <property type="entry name" value="RT_POL"/>
    <property type="match status" value="1"/>
</dbReference>
<proteinExistence type="predicted"/>
<keyword evidence="3" id="KW-1185">Reference proteome</keyword>
<dbReference type="PANTHER" id="PTHR33332">
    <property type="entry name" value="REVERSE TRANSCRIPTASE DOMAIN-CONTAINING PROTEIN"/>
    <property type="match status" value="1"/>
</dbReference>